<dbReference type="InterPro" id="IPR035906">
    <property type="entry name" value="MetI-like_sf"/>
</dbReference>
<dbReference type="RefSeq" id="WP_307202927.1">
    <property type="nucleotide sequence ID" value="NZ_JAUSSU010000003.1"/>
</dbReference>
<name>A0ABT9U1F2_PAEHA</name>
<evidence type="ECO:0000256" key="6">
    <source>
        <dbReference type="ARBA" id="ARBA00023136"/>
    </source>
</evidence>
<keyword evidence="5 7" id="KW-1133">Transmembrane helix</keyword>
<evidence type="ECO:0000256" key="7">
    <source>
        <dbReference type="RuleBase" id="RU363032"/>
    </source>
</evidence>
<organism evidence="9 10">
    <name type="scientific">Paenibacillus harenae</name>
    <dbReference type="NCBI Taxonomy" id="306543"/>
    <lineage>
        <taxon>Bacteria</taxon>
        <taxon>Bacillati</taxon>
        <taxon>Bacillota</taxon>
        <taxon>Bacilli</taxon>
        <taxon>Bacillales</taxon>
        <taxon>Paenibacillaceae</taxon>
        <taxon>Paenibacillus</taxon>
    </lineage>
</organism>
<evidence type="ECO:0000313" key="9">
    <source>
        <dbReference type="EMBL" id="MDQ0112244.1"/>
    </source>
</evidence>
<dbReference type="Proteomes" id="UP001229346">
    <property type="component" value="Unassembled WGS sequence"/>
</dbReference>
<dbReference type="PANTHER" id="PTHR43744:SF9">
    <property type="entry name" value="POLYGALACTURONAN_RHAMNOGALACTURONAN TRANSPORT SYSTEM PERMEASE PROTEIN YTCP"/>
    <property type="match status" value="1"/>
</dbReference>
<feature type="domain" description="ABC transmembrane type-1" evidence="8">
    <location>
        <begin position="74"/>
        <end position="280"/>
    </location>
</feature>
<evidence type="ECO:0000259" key="8">
    <source>
        <dbReference type="PROSITE" id="PS50928"/>
    </source>
</evidence>
<dbReference type="Gene3D" id="1.10.3720.10">
    <property type="entry name" value="MetI-like"/>
    <property type="match status" value="1"/>
</dbReference>
<keyword evidence="4 7" id="KW-0812">Transmembrane</keyword>
<keyword evidence="6 7" id="KW-0472">Membrane</keyword>
<reference evidence="9 10" key="1">
    <citation type="submission" date="2023-07" db="EMBL/GenBank/DDBJ databases">
        <title>Sorghum-associated microbial communities from plants grown in Nebraska, USA.</title>
        <authorList>
            <person name="Schachtman D."/>
        </authorList>
    </citation>
    <scope>NUCLEOTIDE SEQUENCE [LARGE SCALE GENOMIC DNA]</scope>
    <source>
        <strain evidence="9 10">CC482</strain>
    </source>
</reference>
<feature type="transmembrane region" description="Helical" evidence="7">
    <location>
        <begin position="182"/>
        <end position="207"/>
    </location>
</feature>
<evidence type="ECO:0000256" key="3">
    <source>
        <dbReference type="ARBA" id="ARBA00022475"/>
    </source>
</evidence>
<dbReference type="PANTHER" id="PTHR43744">
    <property type="entry name" value="ABC TRANSPORTER PERMEASE PROTEIN MG189-RELATED-RELATED"/>
    <property type="match status" value="1"/>
</dbReference>
<keyword evidence="2 7" id="KW-0813">Transport</keyword>
<dbReference type="SUPFAM" id="SSF161098">
    <property type="entry name" value="MetI-like"/>
    <property type="match status" value="1"/>
</dbReference>
<dbReference type="Pfam" id="PF00528">
    <property type="entry name" value="BPD_transp_1"/>
    <property type="match status" value="1"/>
</dbReference>
<feature type="transmembrane region" description="Helical" evidence="7">
    <location>
        <begin position="109"/>
        <end position="128"/>
    </location>
</feature>
<dbReference type="CDD" id="cd06261">
    <property type="entry name" value="TM_PBP2"/>
    <property type="match status" value="1"/>
</dbReference>
<evidence type="ECO:0000256" key="4">
    <source>
        <dbReference type="ARBA" id="ARBA00022692"/>
    </source>
</evidence>
<protein>
    <submittedName>
        <fullName evidence="9">Aldouronate transport system permease protein</fullName>
    </submittedName>
</protein>
<feature type="transmembrane region" description="Helical" evidence="7">
    <location>
        <begin position="12"/>
        <end position="31"/>
    </location>
</feature>
<sequence>MVRNSWNDRIIDMIIYTLLAVLSFTAIYPFWNTLVMSLNEGKDTAMGGLTFWPREFTISNYEVIFNDERFFRAMGISIARTVSGTFLSVLITALMAFALAKKELKGKRFYMIAGIITMYFQGGLIPTYLWLREIGLFNNFWALIIPGILSIWNMIVFRTFFQGLPDELEESAKLDGCNYYGLFFRIVLPVSGPVFATLSLFTAVGLWNEWFNAGIFINNADLLPVQNYLMNMINSSSTAEMLSQMGNGVNVVTQTVTPKSLQMTAVMVVTLPIIMVYPFLQKYFVKGVMIGSLKE</sequence>
<keyword evidence="10" id="KW-1185">Reference proteome</keyword>
<evidence type="ECO:0000313" key="10">
    <source>
        <dbReference type="Proteomes" id="UP001229346"/>
    </source>
</evidence>
<comment type="subcellular location">
    <subcellularLocation>
        <location evidence="1 7">Cell membrane</location>
        <topology evidence="1 7">Multi-pass membrane protein</topology>
    </subcellularLocation>
</comment>
<feature type="transmembrane region" description="Helical" evidence="7">
    <location>
        <begin position="261"/>
        <end position="280"/>
    </location>
</feature>
<gene>
    <name evidence="9" type="ORF">J2T15_001679</name>
</gene>
<dbReference type="PROSITE" id="PS50928">
    <property type="entry name" value="ABC_TM1"/>
    <property type="match status" value="1"/>
</dbReference>
<evidence type="ECO:0000256" key="2">
    <source>
        <dbReference type="ARBA" id="ARBA00022448"/>
    </source>
</evidence>
<keyword evidence="3" id="KW-1003">Cell membrane</keyword>
<proteinExistence type="inferred from homology"/>
<feature type="transmembrane region" description="Helical" evidence="7">
    <location>
        <begin position="78"/>
        <end position="97"/>
    </location>
</feature>
<comment type="caution">
    <text evidence="9">The sequence shown here is derived from an EMBL/GenBank/DDBJ whole genome shotgun (WGS) entry which is preliminary data.</text>
</comment>
<evidence type="ECO:0000256" key="5">
    <source>
        <dbReference type="ARBA" id="ARBA00022989"/>
    </source>
</evidence>
<evidence type="ECO:0000256" key="1">
    <source>
        <dbReference type="ARBA" id="ARBA00004651"/>
    </source>
</evidence>
<comment type="similarity">
    <text evidence="7">Belongs to the binding-protein-dependent transport system permease family.</text>
</comment>
<dbReference type="EMBL" id="JAUSSU010000003">
    <property type="protein sequence ID" value="MDQ0112244.1"/>
    <property type="molecule type" value="Genomic_DNA"/>
</dbReference>
<accession>A0ABT9U1F2</accession>
<dbReference type="InterPro" id="IPR000515">
    <property type="entry name" value="MetI-like"/>
</dbReference>
<feature type="transmembrane region" description="Helical" evidence="7">
    <location>
        <begin position="140"/>
        <end position="161"/>
    </location>
</feature>